<protein>
    <submittedName>
        <fullName evidence="3">PrsW family intramembrane metalloprotease</fullName>
    </submittedName>
</protein>
<feature type="transmembrane region" description="Helical" evidence="2">
    <location>
        <begin position="191"/>
        <end position="209"/>
    </location>
</feature>
<evidence type="ECO:0000313" key="3">
    <source>
        <dbReference type="EMBL" id="MES0837033.1"/>
    </source>
</evidence>
<dbReference type="PANTHER" id="PTHR36844:SF1">
    <property type="entry name" value="PROTEASE PRSW"/>
    <property type="match status" value="1"/>
</dbReference>
<keyword evidence="2" id="KW-0472">Membrane</keyword>
<feature type="transmembrane region" description="Helical" evidence="2">
    <location>
        <begin position="116"/>
        <end position="136"/>
    </location>
</feature>
<dbReference type="Pfam" id="PF13367">
    <property type="entry name" value="PrsW-protease"/>
    <property type="match status" value="1"/>
</dbReference>
<keyword evidence="3" id="KW-0645">Protease</keyword>
<dbReference type="EMBL" id="JBEQNB010000015">
    <property type="protein sequence ID" value="MES0837033.1"/>
    <property type="molecule type" value="Genomic_DNA"/>
</dbReference>
<gene>
    <name evidence="3" type="ORF">ABUK86_24865</name>
</gene>
<dbReference type="RefSeq" id="WP_352985936.1">
    <property type="nucleotide sequence ID" value="NZ_JBEQNA010000014.1"/>
</dbReference>
<dbReference type="PANTHER" id="PTHR36844">
    <property type="entry name" value="PROTEASE PRSW"/>
    <property type="match status" value="1"/>
</dbReference>
<keyword evidence="4" id="KW-1185">Reference proteome</keyword>
<feature type="transmembrane region" description="Helical" evidence="2">
    <location>
        <begin position="216"/>
        <end position="237"/>
    </location>
</feature>
<feature type="region of interest" description="Disordered" evidence="1">
    <location>
        <begin position="1"/>
        <end position="47"/>
    </location>
</feature>
<feature type="transmembrane region" description="Helical" evidence="2">
    <location>
        <begin position="269"/>
        <end position="286"/>
    </location>
</feature>
<name>A0ABV2A0Z2_9ACTN</name>
<evidence type="ECO:0000256" key="1">
    <source>
        <dbReference type="SAM" id="MobiDB-lite"/>
    </source>
</evidence>
<reference evidence="3 4" key="1">
    <citation type="submission" date="2024-06" db="EMBL/GenBank/DDBJ databases">
        <authorList>
            <person name="Bataeva Y.V."/>
            <person name="Grigorian L.N."/>
            <person name="Solomentsev V.I."/>
        </authorList>
    </citation>
    <scope>NUCLEOTIDE SEQUENCE [LARGE SCALE GENOMIC DNA]</scope>
    <source>
        <strain evidence="4">SCPM-O-B-12605 (RCAM04882)</strain>
    </source>
</reference>
<keyword evidence="2" id="KW-0812">Transmembrane</keyword>
<keyword evidence="3" id="KW-0482">Metalloprotease</keyword>
<feature type="compositionally biased region" description="Pro residues" evidence="1">
    <location>
        <begin position="27"/>
        <end position="39"/>
    </location>
</feature>
<organism evidence="3 4">
    <name type="scientific">Nocardiopsis tropica</name>
    <dbReference type="NCBI Taxonomy" id="109330"/>
    <lineage>
        <taxon>Bacteria</taxon>
        <taxon>Bacillati</taxon>
        <taxon>Actinomycetota</taxon>
        <taxon>Actinomycetes</taxon>
        <taxon>Streptosporangiales</taxon>
        <taxon>Nocardiopsidaceae</taxon>
        <taxon>Nocardiopsis</taxon>
    </lineage>
</organism>
<keyword evidence="2" id="KW-1133">Transmembrane helix</keyword>
<dbReference type="InterPro" id="IPR026898">
    <property type="entry name" value="PrsW"/>
</dbReference>
<dbReference type="GO" id="GO:0008237">
    <property type="term" value="F:metallopeptidase activity"/>
    <property type="evidence" value="ECO:0007669"/>
    <property type="project" value="UniProtKB-KW"/>
</dbReference>
<comment type="caution">
    <text evidence="3">The sequence shown here is derived from an EMBL/GenBank/DDBJ whole genome shotgun (WGS) entry which is preliminary data.</text>
</comment>
<feature type="transmembrane region" description="Helical" evidence="2">
    <location>
        <begin position="292"/>
        <end position="315"/>
    </location>
</feature>
<evidence type="ECO:0000256" key="2">
    <source>
        <dbReference type="SAM" id="Phobius"/>
    </source>
</evidence>
<sequence>MNHAPDDRPAPGTTDRGTVPSPRRSPHTPPSPRRVPAPRPGDGRSARGRRLPALASLVLITVLCLAGLLYLVLQLALPVRAFLPEALLAAALGIVTLAFGFWVLRRIRPVREPDADASVVAVAWGLFAATGAGVVANGGLGAVWAKGLGLDLAGVWGAALTAPLNEEVLKLAGIVLVAVAFPTSVRGPVDGFAIGSLVGLGFEVTENFIYSMNAVLMAGGTGGLAPVVQTAVIRVGLTGPGSHWAMSAVAGTAVGLLAAVGWRPRTRRAVCAALLVALAMALHWLLDAPLFGGVLGVLAKVAVIFATTTAVYLTVRRAYRRRVRGALGAEAEELGMRRSAAVALATRHGRRRELQRVAQPEQPAVRDRQDRMVQAAEDRAALYVGHAV</sequence>
<feature type="transmembrane region" description="Helical" evidence="2">
    <location>
        <begin position="54"/>
        <end position="76"/>
    </location>
</feature>
<feature type="transmembrane region" description="Helical" evidence="2">
    <location>
        <begin position="82"/>
        <end position="104"/>
    </location>
</feature>
<evidence type="ECO:0000313" key="4">
    <source>
        <dbReference type="Proteomes" id="UP001432401"/>
    </source>
</evidence>
<accession>A0ABV2A0Z2</accession>
<keyword evidence="3" id="KW-0378">Hydrolase</keyword>
<feature type="transmembrane region" description="Helical" evidence="2">
    <location>
        <begin position="243"/>
        <end position="262"/>
    </location>
</feature>
<proteinExistence type="predicted"/>
<dbReference type="Proteomes" id="UP001432401">
    <property type="component" value="Unassembled WGS sequence"/>
</dbReference>